<keyword evidence="1" id="KW-0805">Transcription regulation</keyword>
<evidence type="ECO:0000256" key="2">
    <source>
        <dbReference type="ARBA" id="ARBA00023125"/>
    </source>
</evidence>
<organism evidence="6">
    <name type="scientific">Bradyrhizobium sp. LLZ17</name>
    <dbReference type="NCBI Taxonomy" id="3239388"/>
    <lineage>
        <taxon>Bacteria</taxon>
        <taxon>Pseudomonadati</taxon>
        <taxon>Pseudomonadota</taxon>
        <taxon>Alphaproteobacteria</taxon>
        <taxon>Hyphomicrobiales</taxon>
        <taxon>Nitrobacteraceae</taxon>
        <taxon>Bradyrhizobium</taxon>
    </lineage>
</organism>
<evidence type="ECO:0000259" key="5">
    <source>
        <dbReference type="PROSITE" id="PS51063"/>
    </source>
</evidence>
<evidence type="ECO:0000256" key="1">
    <source>
        <dbReference type="ARBA" id="ARBA00023015"/>
    </source>
</evidence>
<dbReference type="InterPro" id="IPR018490">
    <property type="entry name" value="cNMP-bd_dom_sf"/>
</dbReference>
<dbReference type="Pfam" id="PF00027">
    <property type="entry name" value="cNMP_binding"/>
    <property type="match status" value="1"/>
</dbReference>
<keyword evidence="3" id="KW-0804">Transcription</keyword>
<dbReference type="InterPro" id="IPR012318">
    <property type="entry name" value="HTH_CRP"/>
</dbReference>
<sequence length="323" mass="35520">MLHRLTIQGRTVGELQQLASERRAMAVSKEGHLRTLLLNEASLLEFYAELRAWMELTPASSAQRGAQMAPTIAAQPIAPNLTPLLTTFALRMVLSVADQQALLSIAQARNFAKGELIVEEGSESAPLLLLCSGAARATRTLEDGSQQIVSIFLPGDPLNPGDFVLGRCGNSISTFSPALVLSIAGAELYPLLEQRPTIMRALWRETSWKAAIQREWLIWLGRKPAEARLAHLLCEIACRSLAGRSGSEDFEFPLTQRELGDILGLSTVHVNRVLQQLRNRRLVDLSRGRLTIVDREGLYEAAEFDPEYLDPVQALDSSDGARS</sequence>
<reference evidence="6" key="1">
    <citation type="submission" date="2024-08" db="EMBL/GenBank/DDBJ databases">
        <authorList>
            <person name="Chaddad Z."/>
            <person name="Lamrabet M."/>
            <person name="Bouhnik O."/>
            <person name="Alami S."/>
            <person name="Wipf D."/>
            <person name="Courty P.E."/>
            <person name="Missbah El Idrissi M."/>
        </authorList>
    </citation>
    <scope>NUCLEOTIDE SEQUENCE</scope>
    <source>
        <strain evidence="6">LLZ17</strain>
    </source>
</reference>
<accession>A0AB39XKY7</accession>
<evidence type="ECO:0000313" key="6">
    <source>
        <dbReference type="EMBL" id="XDV57835.1"/>
    </source>
</evidence>
<dbReference type="InterPro" id="IPR036390">
    <property type="entry name" value="WH_DNA-bd_sf"/>
</dbReference>
<dbReference type="RefSeq" id="WP_369722275.1">
    <property type="nucleotide sequence ID" value="NZ_CP165734.1"/>
</dbReference>
<gene>
    <name evidence="6" type="ORF">AB8Z38_36025</name>
</gene>
<dbReference type="GO" id="GO:0003700">
    <property type="term" value="F:DNA-binding transcription factor activity"/>
    <property type="evidence" value="ECO:0007669"/>
    <property type="project" value="TreeGrafter"/>
</dbReference>
<evidence type="ECO:0000259" key="4">
    <source>
        <dbReference type="PROSITE" id="PS50042"/>
    </source>
</evidence>
<dbReference type="Gene3D" id="2.60.120.10">
    <property type="entry name" value="Jelly Rolls"/>
    <property type="match status" value="1"/>
</dbReference>
<dbReference type="PANTHER" id="PTHR24567">
    <property type="entry name" value="CRP FAMILY TRANSCRIPTIONAL REGULATORY PROTEIN"/>
    <property type="match status" value="1"/>
</dbReference>
<dbReference type="GO" id="GO:0005829">
    <property type="term" value="C:cytosol"/>
    <property type="evidence" value="ECO:0007669"/>
    <property type="project" value="TreeGrafter"/>
</dbReference>
<dbReference type="SUPFAM" id="SSF51206">
    <property type="entry name" value="cAMP-binding domain-like"/>
    <property type="match status" value="1"/>
</dbReference>
<dbReference type="SMART" id="SM00419">
    <property type="entry name" value="HTH_CRP"/>
    <property type="match status" value="1"/>
</dbReference>
<evidence type="ECO:0000256" key="3">
    <source>
        <dbReference type="ARBA" id="ARBA00023163"/>
    </source>
</evidence>
<dbReference type="GO" id="GO:0003677">
    <property type="term" value="F:DNA binding"/>
    <property type="evidence" value="ECO:0007669"/>
    <property type="project" value="UniProtKB-KW"/>
</dbReference>
<feature type="domain" description="Cyclic nucleotide-binding" evidence="4">
    <location>
        <begin position="90"/>
        <end position="156"/>
    </location>
</feature>
<proteinExistence type="predicted"/>
<dbReference type="PROSITE" id="PS51063">
    <property type="entry name" value="HTH_CRP_2"/>
    <property type="match status" value="1"/>
</dbReference>
<dbReference type="CDD" id="cd00038">
    <property type="entry name" value="CAP_ED"/>
    <property type="match status" value="1"/>
</dbReference>
<dbReference type="InterPro" id="IPR050397">
    <property type="entry name" value="Env_Response_Regulators"/>
</dbReference>
<name>A0AB39XKY7_9BRAD</name>
<dbReference type="PROSITE" id="PS50042">
    <property type="entry name" value="CNMP_BINDING_3"/>
    <property type="match status" value="1"/>
</dbReference>
<dbReference type="InterPro" id="IPR000595">
    <property type="entry name" value="cNMP-bd_dom"/>
</dbReference>
<feature type="domain" description="HTH crp-type" evidence="5">
    <location>
        <begin position="223"/>
        <end position="296"/>
    </location>
</feature>
<dbReference type="SUPFAM" id="SSF46785">
    <property type="entry name" value="Winged helix' DNA-binding domain"/>
    <property type="match status" value="1"/>
</dbReference>
<keyword evidence="2" id="KW-0238">DNA-binding</keyword>
<dbReference type="InterPro" id="IPR014710">
    <property type="entry name" value="RmlC-like_jellyroll"/>
</dbReference>
<dbReference type="AlphaFoldDB" id="A0AB39XKY7"/>
<protein>
    <submittedName>
        <fullName evidence="6">Crp/Fnr family transcriptional regulator</fullName>
    </submittedName>
</protein>
<dbReference type="EMBL" id="CP165734">
    <property type="protein sequence ID" value="XDV57835.1"/>
    <property type="molecule type" value="Genomic_DNA"/>
</dbReference>
<dbReference type="PANTHER" id="PTHR24567:SF68">
    <property type="entry name" value="DNA-BINDING TRANSCRIPTIONAL DUAL REGULATOR CRP"/>
    <property type="match status" value="1"/>
</dbReference>
<dbReference type="Pfam" id="PF13545">
    <property type="entry name" value="HTH_Crp_2"/>
    <property type="match status" value="1"/>
</dbReference>